<evidence type="ECO:0000313" key="12">
    <source>
        <dbReference type="EMBL" id="KAJ4458323.1"/>
    </source>
</evidence>
<name>A0ABQ8UGE3_9EUKA</name>
<keyword evidence="8" id="KW-0206">Cytoskeleton</keyword>
<organism evidence="12 13">
    <name type="scientific">Paratrimastix pyriformis</name>
    <dbReference type="NCBI Taxonomy" id="342808"/>
    <lineage>
        <taxon>Eukaryota</taxon>
        <taxon>Metamonada</taxon>
        <taxon>Preaxostyla</taxon>
        <taxon>Paratrimastigidae</taxon>
        <taxon>Paratrimastix</taxon>
    </lineage>
</organism>
<dbReference type="InterPro" id="IPR001611">
    <property type="entry name" value="Leu-rich_rpt"/>
</dbReference>
<protein>
    <recommendedName>
        <fullName evidence="11">Dynein regulatory complex subunit 3</fullName>
    </recommendedName>
</protein>
<dbReference type="Gene3D" id="3.80.10.10">
    <property type="entry name" value="Ribonuclease Inhibitor"/>
    <property type="match status" value="1"/>
</dbReference>
<keyword evidence="4" id="KW-0677">Repeat</keyword>
<dbReference type="EMBL" id="JAPMOS010000031">
    <property type="protein sequence ID" value="KAJ4458323.1"/>
    <property type="molecule type" value="Genomic_DNA"/>
</dbReference>
<dbReference type="Pfam" id="PF12799">
    <property type="entry name" value="LRR_4"/>
    <property type="match status" value="1"/>
</dbReference>
<accession>A0ABQ8UGE3</accession>
<evidence type="ECO:0000256" key="9">
    <source>
        <dbReference type="ARBA" id="ARBA00023273"/>
    </source>
</evidence>
<comment type="caution">
    <text evidence="12">The sequence shown here is derived from an EMBL/GenBank/DDBJ whole genome shotgun (WGS) entry which is preliminary data.</text>
</comment>
<keyword evidence="9" id="KW-0966">Cell projection</keyword>
<proteinExistence type="inferred from homology"/>
<keyword evidence="2" id="KW-0963">Cytoplasm</keyword>
<evidence type="ECO:0000256" key="8">
    <source>
        <dbReference type="ARBA" id="ARBA00023212"/>
    </source>
</evidence>
<evidence type="ECO:0000256" key="5">
    <source>
        <dbReference type="ARBA" id="ARBA00022846"/>
    </source>
</evidence>
<evidence type="ECO:0000256" key="6">
    <source>
        <dbReference type="ARBA" id="ARBA00023054"/>
    </source>
</evidence>
<dbReference type="SMART" id="SM00369">
    <property type="entry name" value="LRR_TYP"/>
    <property type="match status" value="3"/>
</dbReference>
<evidence type="ECO:0000256" key="7">
    <source>
        <dbReference type="ARBA" id="ARBA00023069"/>
    </source>
</evidence>
<comment type="subcellular location">
    <subcellularLocation>
        <location evidence="1">Cytoplasm</location>
        <location evidence="1">Cytoskeleton</location>
        <location evidence="1">Flagellum axoneme</location>
    </subcellularLocation>
</comment>
<dbReference type="InterPro" id="IPR032675">
    <property type="entry name" value="LRR_dom_sf"/>
</dbReference>
<gene>
    <name evidence="12" type="ORF">PAPYR_6008</name>
</gene>
<dbReference type="PANTHER" id="PTHR45973:SF12">
    <property type="entry name" value="DYNEIN REGULATORY COMPLEX SUBUNIT 3"/>
    <property type="match status" value="1"/>
</dbReference>
<keyword evidence="3" id="KW-0433">Leucine-rich repeat</keyword>
<keyword evidence="6" id="KW-0175">Coiled coil</keyword>
<keyword evidence="5" id="KW-0282">Flagellum</keyword>
<keyword evidence="13" id="KW-1185">Reference proteome</keyword>
<reference evidence="12" key="1">
    <citation type="journal article" date="2022" name="bioRxiv">
        <title>Genomics of Preaxostyla Flagellates Illuminates Evolutionary Transitions and the Path Towards Mitochondrial Loss.</title>
        <authorList>
            <person name="Novak L.V.F."/>
            <person name="Treitli S.C."/>
            <person name="Pyrih J."/>
            <person name="Halakuc P."/>
            <person name="Pipaliya S.V."/>
            <person name="Vacek V."/>
            <person name="Brzon O."/>
            <person name="Soukal P."/>
            <person name="Eme L."/>
            <person name="Dacks J.B."/>
            <person name="Karnkowska A."/>
            <person name="Elias M."/>
            <person name="Hampl V."/>
        </authorList>
    </citation>
    <scope>NUCLEOTIDE SEQUENCE</scope>
    <source>
        <strain evidence="12">RCP-MX</strain>
    </source>
</reference>
<dbReference type="InterPro" id="IPR025875">
    <property type="entry name" value="Leu-rich_rpt_4"/>
</dbReference>
<evidence type="ECO:0000313" key="13">
    <source>
        <dbReference type="Proteomes" id="UP001141327"/>
    </source>
</evidence>
<dbReference type="InterPro" id="IPR050576">
    <property type="entry name" value="Cilia_flagella_integrity"/>
</dbReference>
<evidence type="ECO:0000256" key="3">
    <source>
        <dbReference type="ARBA" id="ARBA00022614"/>
    </source>
</evidence>
<evidence type="ECO:0000256" key="4">
    <source>
        <dbReference type="ARBA" id="ARBA00022737"/>
    </source>
</evidence>
<evidence type="ECO:0000256" key="10">
    <source>
        <dbReference type="ARBA" id="ARBA00038378"/>
    </source>
</evidence>
<dbReference type="PROSITE" id="PS51450">
    <property type="entry name" value="LRR"/>
    <property type="match status" value="3"/>
</dbReference>
<dbReference type="PANTHER" id="PTHR45973">
    <property type="entry name" value="PROTEIN PHOSPHATASE 1 REGULATORY SUBUNIT SDS22-RELATED"/>
    <property type="match status" value="1"/>
</dbReference>
<evidence type="ECO:0000256" key="2">
    <source>
        <dbReference type="ARBA" id="ARBA00022490"/>
    </source>
</evidence>
<dbReference type="SMART" id="SM00365">
    <property type="entry name" value="LRR_SD22"/>
    <property type="match status" value="4"/>
</dbReference>
<comment type="similarity">
    <text evidence="10">Belongs to the DRC3 family.</text>
</comment>
<dbReference type="Proteomes" id="UP001141327">
    <property type="component" value="Unassembled WGS sequence"/>
</dbReference>
<sequence length="518" mass="59053">MEQLLNQKILDPQHMMLQQILDPDSEANVIDEKLIMDELRKALGPRETIPRDLQQITHVVISFRAIRKIDNLLPLVQLTKLKLDNNTITKIENIDHLVNLQELDLSFNQITVIEGLDRLVNLTELYLFSNKITRIDGIRALTKLNIFSIGDNEIATVENLNLHLLSIFKNLQSITLVGNPVVDTMNHYVGQLLAFMPALVYIDYRPVRSMIKDGISDACVVGLDTFIAELLHPSNDPEQAKLQMVPLVADVLRDYQKKCSDTVADIKGYLENVYTGRLKEDSDFGTTLDQVQEENCNASMFGGHRLGPCCGGSNPLGDAVYVWGPYRLSIARVEAFEKTIKRAEVAMATGRLTPEDTQQLRELEAANEALYKELMNLELHQVEQVEAVQQVYVTRLRETINRLAEEEGRNFELMVNVAQEEMQKAAEPDNKEIGEALKAFLADKGAVIQSLKNSNEFRKNRYNEKEDQIVKAFEVKTQAREKEVVQAEAERNRARIHEIWTLYDTNRKRIEMLSHEAE</sequence>
<keyword evidence="7" id="KW-0969">Cilium</keyword>
<evidence type="ECO:0000256" key="1">
    <source>
        <dbReference type="ARBA" id="ARBA00004611"/>
    </source>
</evidence>
<dbReference type="SUPFAM" id="SSF52075">
    <property type="entry name" value="Outer arm dynein light chain 1"/>
    <property type="match status" value="1"/>
</dbReference>
<dbReference type="InterPro" id="IPR003591">
    <property type="entry name" value="Leu-rich_rpt_typical-subtyp"/>
</dbReference>
<evidence type="ECO:0000256" key="11">
    <source>
        <dbReference type="ARBA" id="ARBA00040950"/>
    </source>
</evidence>